<evidence type="ECO:0000313" key="3">
    <source>
        <dbReference type="Proteomes" id="UP001283361"/>
    </source>
</evidence>
<gene>
    <name evidence="2" type="ORF">RRG08_023294</name>
</gene>
<evidence type="ECO:0000256" key="1">
    <source>
        <dbReference type="SAM" id="MobiDB-lite"/>
    </source>
</evidence>
<keyword evidence="3" id="KW-1185">Reference proteome</keyword>
<protein>
    <submittedName>
        <fullName evidence="2">Uncharacterized protein</fullName>
    </submittedName>
</protein>
<organism evidence="2 3">
    <name type="scientific">Elysia crispata</name>
    <name type="common">lettuce slug</name>
    <dbReference type="NCBI Taxonomy" id="231223"/>
    <lineage>
        <taxon>Eukaryota</taxon>
        <taxon>Metazoa</taxon>
        <taxon>Spiralia</taxon>
        <taxon>Lophotrochozoa</taxon>
        <taxon>Mollusca</taxon>
        <taxon>Gastropoda</taxon>
        <taxon>Heterobranchia</taxon>
        <taxon>Euthyneura</taxon>
        <taxon>Panpulmonata</taxon>
        <taxon>Sacoglossa</taxon>
        <taxon>Placobranchoidea</taxon>
        <taxon>Plakobranchidae</taxon>
        <taxon>Elysia</taxon>
    </lineage>
</organism>
<reference evidence="2" key="1">
    <citation type="journal article" date="2023" name="G3 (Bethesda)">
        <title>A reference genome for the long-term kleptoplast-retaining sea slug Elysia crispata morphotype clarki.</title>
        <authorList>
            <person name="Eastman K.E."/>
            <person name="Pendleton A.L."/>
            <person name="Shaikh M.A."/>
            <person name="Suttiyut T."/>
            <person name="Ogas R."/>
            <person name="Tomko P."/>
            <person name="Gavelis G."/>
            <person name="Widhalm J.R."/>
            <person name="Wisecaver J.H."/>
        </authorList>
    </citation>
    <scope>NUCLEOTIDE SEQUENCE</scope>
    <source>
        <strain evidence="2">ECLA1</strain>
    </source>
</reference>
<feature type="region of interest" description="Disordered" evidence="1">
    <location>
        <begin position="65"/>
        <end position="96"/>
    </location>
</feature>
<dbReference type="EMBL" id="JAWDGP010000113">
    <property type="protein sequence ID" value="KAK3803576.1"/>
    <property type="molecule type" value="Genomic_DNA"/>
</dbReference>
<comment type="caution">
    <text evidence="2">The sequence shown here is derived from an EMBL/GenBank/DDBJ whole genome shotgun (WGS) entry which is preliminary data.</text>
</comment>
<accession>A0AAE1BDK7</accession>
<name>A0AAE1BDK7_9GAST</name>
<proteinExistence type="predicted"/>
<dbReference type="Proteomes" id="UP001283361">
    <property type="component" value="Unassembled WGS sequence"/>
</dbReference>
<sequence length="227" mass="25367">MGNESHIGGGVCVCVQRCVTDRGKMDWSWEANRKVHCQTRSRFLINVDTAGALTTDDIVLSASPGGAEFEEEDGRGRRWPMHDGGSATLPPDTRPMDQMTIKKRNAGLVTLLAWTAELDERVGDAGFGWGRKPEEFRRNRCHDLTVRRVEEKLMSIPANVLWSVAALISFNPHRETSSTGTNRSMERCLGAEAELVTGQIHLAQCKTGNKLRFIVDLHQTYPDCDLW</sequence>
<dbReference type="AlphaFoldDB" id="A0AAE1BDK7"/>
<evidence type="ECO:0000313" key="2">
    <source>
        <dbReference type="EMBL" id="KAK3803576.1"/>
    </source>
</evidence>